<proteinExistence type="inferred from homology"/>
<dbReference type="SUPFAM" id="SSF47598">
    <property type="entry name" value="Ribbon-helix-helix"/>
    <property type="match status" value="1"/>
</dbReference>
<dbReference type="RefSeq" id="WP_248155996.1">
    <property type="nucleotide sequence ID" value="NZ_JAKZAJ010000002.1"/>
</dbReference>
<comment type="function">
    <text evidence="4">Antitoxin component of a type II toxin-antitoxin (TA) system. Neutralizes the effect of toxin ParE.</text>
</comment>
<evidence type="ECO:0000256" key="3">
    <source>
        <dbReference type="ARBA" id="ARBA00022649"/>
    </source>
</evidence>
<dbReference type="NCBIfam" id="TIGR02606">
    <property type="entry name" value="antidote_CC2985"/>
    <property type="match status" value="1"/>
</dbReference>
<dbReference type="InterPro" id="IPR022789">
    <property type="entry name" value="ParD"/>
</dbReference>
<accession>A0ABW0RNX6</accession>
<dbReference type="Gene3D" id="6.10.10.120">
    <property type="entry name" value="Antitoxin ParD1-like"/>
    <property type="match status" value="1"/>
</dbReference>
<gene>
    <name evidence="5" type="ORF">ACFPQA_09730</name>
</gene>
<keyword evidence="6" id="KW-1185">Reference proteome</keyword>
<dbReference type="PANTHER" id="PTHR36582">
    <property type="entry name" value="ANTITOXIN PARD"/>
    <property type="match status" value="1"/>
</dbReference>
<comment type="similarity">
    <text evidence="1">Belongs to the ParD antitoxin family.</text>
</comment>
<evidence type="ECO:0000256" key="2">
    <source>
        <dbReference type="ARBA" id="ARBA00017940"/>
    </source>
</evidence>
<evidence type="ECO:0000256" key="4">
    <source>
        <dbReference type="ARBA" id="ARBA00037106"/>
    </source>
</evidence>
<comment type="caution">
    <text evidence="5">The sequence shown here is derived from an EMBL/GenBank/DDBJ whole genome shotgun (WGS) entry which is preliminary data.</text>
</comment>
<keyword evidence="3" id="KW-1277">Toxin-antitoxin system</keyword>
<protein>
    <recommendedName>
        <fullName evidence="2">Antitoxin ParD</fullName>
    </recommendedName>
</protein>
<evidence type="ECO:0000313" key="5">
    <source>
        <dbReference type="EMBL" id="MFC5545333.1"/>
    </source>
</evidence>
<dbReference type="Pfam" id="PF03693">
    <property type="entry name" value="ParD_antitoxin"/>
    <property type="match status" value="1"/>
</dbReference>
<dbReference type="InterPro" id="IPR038296">
    <property type="entry name" value="ParD_sf"/>
</dbReference>
<dbReference type="Proteomes" id="UP001596055">
    <property type="component" value="Unassembled WGS sequence"/>
</dbReference>
<dbReference type="InterPro" id="IPR010985">
    <property type="entry name" value="Ribbon_hlx_hlx"/>
</dbReference>
<reference evidence="6" key="1">
    <citation type="journal article" date="2019" name="Int. J. Syst. Evol. Microbiol.">
        <title>The Global Catalogue of Microorganisms (GCM) 10K type strain sequencing project: providing services to taxonomists for standard genome sequencing and annotation.</title>
        <authorList>
            <consortium name="The Broad Institute Genomics Platform"/>
            <consortium name="The Broad Institute Genome Sequencing Center for Infectious Disease"/>
            <person name="Wu L."/>
            <person name="Ma J."/>
        </authorList>
    </citation>
    <scope>NUCLEOTIDE SEQUENCE [LARGE SCALE GENOMIC DNA]</scope>
    <source>
        <strain evidence="6">CGMCC 4.1799</strain>
    </source>
</reference>
<evidence type="ECO:0000313" key="6">
    <source>
        <dbReference type="Proteomes" id="UP001596055"/>
    </source>
</evidence>
<dbReference type="EMBL" id="JBHSNL010000001">
    <property type="protein sequence ID" value="MFC5545333.1"/>
    <property type="molecule type" value="Genomic_DNA"/>
</dbReference>
<organism evidence="5 6">
    <name type="scientific">Marinobacter koreensis</name>
    <dbReference type="NCBI Taxonomy" id="335974"/>
    <lineage>
        <taxon>Bacteria</taxon>
        <taxon>Pseudomonadati</taxon>
        <taxon>Pseudomonadota</taxon>
        <taxon>Gammaproteobacteria</taxon>
        <taxon>Pseudomonadales</taxon>
        <taxon>Marinobacteraceae</taxon>
        <taxon>Marinobacter</taxon>
    </lineage>
</organism>
<evidence type="ECO:0000256" key="1">
    <source>
        <dbReference type="ARBA" id="ARBA00008580"/>
    </source>
</evidence>
<dbReference type="PANTHER" id="PTHR36582:SF2">
    <property type="entry name" value="ANTITOXIN PARD"/>
    <property type="match status" value="1"/>
</dbReference>
<sequence>MSPNFLCFGEGGGLLMCNGLVKLLQVPSLRLDCKAKVEESEYTNYWYIKEPAMQKNTSITLGQHFDSFIADQLKSGRYSSTSEVVRAGLRLLEESEARLESLRRLLKEGEESGFEEYSYDSFIRELDDEGR</sequence>
<name>A0ABW0RNX6_9GAMM</name>